<keyword evidence="5" id="KW-0862">Zinc</keyword>
<comment type="subcellular location">
    <subcellularLocation>
        <location evidence="1">Nucleus</location>
    </subcellularLocation>
</comment>
<keyword evidence="2" id="KW-0479">Metal-binding</keyword>
<dbReference type="InterPro" id="IPR013083">
    <property type="entry name" value="Znf_RING/FYVE/PHD"/>
</dbReference>
<evidence type="ECO:0000313" key="9">
    <source>
        <dbReference type="EMBL" id="CAG1841865.1"/>
    </source>
</evidence>
<dbReference type="Pfam" id="PF22908">
    <property type="entry name" value="PHD_NSD"/>
    <property type="match status" value="1"/>
</dbReference>
<dbReference type="GO" id="GO:0006338">
    <property type="term" value="P:chromatin remodeling"/>
    <property type="evidence" value="ECO:0007669"/>
    <property type="project" value="UniProtKB-ARBA"/>
</dbReference>
<dbReference type="InterPro" id="IPR001965">
    <property type="entry name" value="Znf_PHD"/>
</dbReference>
<feature type="region of interest" description="Disordered" evidence="7">
    <location>
        <begin position="888"/>
        <end position="988"/>
    </location>
</feature>
<feature type="compositionally biased region" description="Basic residues" evidence="7">
    <location>
        <begin position="932"/>
        <end position="943"/>
    </location>
</feature>
<dbReference type="PANTHER" id="PTHR46235">
    <property type="entry name" value="PHD FINGER-CONTAINING PROTEIN DDB_G0268158"/>
    <property type="match status" value="1"/>
</dbReference>
<keyword evidence="6" id="KW-0539">Nucleus</keyword>
<evidence type="ECO:0000256" key="5">
    <source>
        <dbReference type="ARBA" id="ARBA00022833"/>
    </source>
</evidence>
<evidence type="ECO:0000256" key="4">
    <source>
        <dbReference type="ARBA" id="ARBA00022771"/>
    </source>
</evidence>
<dbReference type="InterPro" id="IPR055198">
    <property type="entry name" value="NSD_PHD"/>
</dbReference>
<evidence type="ECO:0000256" key="6">
    <source>
        <dbReference type="ARBA" id="ARBA00023242"/>
    </source>
</evidence>
<evidence type="ECO:0000259" key="8">
    <source>
        <dbReference type="SMART" id="SM00249"/>
    </source>
</evidence>
<feature type="region of interest" description="Disordered" evidence="7">
    <location>
        <begin position="481"/>
        <end position="504"/>
    </location>
</feature>
<feature type="compositionally biased region" description="Polar residues" evidence="7">
    <location>
        <begin position="484"/>
        <end position="494"/>
    </location>
</feature>
<dbReference type="SMART" id="SM00249">
    <property type="entry name" value="PHD"/>
    <property type="match status" value="3"/>
</dbReference>
<proteinExistence type="predicted"/>
<dbReference type="CDD" id="cd15566">
    <property type="entry name" value="PHD3_NSD"/>
    <property type="match status" value="1"/>
</dbReference>
<feature type="compositionally biased region" description="Basic and acidic residues" evidence="7">
    <location>
        <begin position="888"/>
        <end position="897"/>
    </location>
</feature>
<keyword evidence="4" id="KW-0863">Zinc-finger</keyword>
<keyword evidence="3" id="KW-0677">Repeat</keyword>
<dbReference type="AlphaFoldDB" id="A0A8D7A390"/>
<dbReference type="EMBL" id="HG996469">
    <property type="protein sequence ID" value="CAG1841865.1"/>
    <property type="molecule type" value="Genomic_DNA"/>
</dbReference>
<evidence type="ECO:0000256" key="2">
    <source>
        <dbReference type="ARBA" id="ARBA00022723"/>
    </source>
</evidence>
<gene>
    <name evidence="9" type="ORF">GSMUA_116600.1</name>
</gene>
<dbReference type="InterPro" id="IPR058939">
    <property type="entry name" value="Mtase_EDM2"/>
</dbReference>
<reference evidence="9" key="1">
    <citation type="submission" date="2021-03" db="EMBL/GenBank/DDBJ databases">
        <authorList>
            <consortium name="Genoscope - CEA"/>
            <person name="William W."/>
        </authorList>
    </citation>
    <scope>NUCLEOTIDE SEQUENCE</scope>
    <source>
        <strain evidence="9">Doubled-haploid Pahang</strain>
    </source>
</reference>
<dbReference type="Pfam" id="PF26055">
    <property type="entry name" value="Mtase_EDM2"/>
    <property type="match status" value="1"/>
</dbReference>
<evidence type="ECO:0000256" key="1">
    <source>
        <dbReference type="ARBA" id="ARBA00004123"/>
    </source>
</evidence>
<dbReference type="GO" id="GO:0008270">
    <property type="term" value="F:zinc ion binding"/>
    <property type="evidence" value="ECO:0007669"/>
    <property type="project" value="UniProtKB-KW"/>
</dbReference>
<sequence>MASSDDDEIVPQIVTNYHLVDDDESPISFSVLPVQFSDGENQDAVNRAVFLHGTTDGGLQKVYKQVVAWKLVLEDDQPKIMVLSKDKKWINLLKPRKSYEDTIRTMLITIQLLHFLRRKPQASEKSLWEHLRGVFSAFEVRPSEDDFREHISLMKLFRERDQVLVNSQLLLEFLEGKPRKKFGEVGADPGHICFNFHRSFVALDSSNLNQPFIADDDEVDEDIKDDADDDSEDESDLFDSVCAICDNGGELLCCEGPCLRSFHATRKAGEESECKSLGYTKAEVESLQNFLCNNCLYKQHQCFGCGKLGTSDKSKGAEVYPCVSATCGHFYHPKCVSELLFPGSEAEASEFQKKIVAGESFTCPVHKCVVCKQGEDKEVRDLQFAMCRRCPKSYHRKCLPRRIAFEDIEDEAIIQRAWDDLLPNRILIYCLKHTVDEDLGTPRRNHIIFPETPEKKIVSDMQKSKIKELAKNKVRELARDRTTMKSVKATSSEGNHSKEKVVRSVTQHGLGIQKKEMSLKDKSRSDMDKAERTVFEDNKTPDKEAKPIASTKPAAKTLSSFPHIDSETEAKVLALFEKASSSLSLENITRKRSMPSTHAYGTRHIDKTITQGKVEGSVEAIRTALQKLENGGSVEDAKAVCEPEMVKQLLKWREKLRVYLAPFLHGMRYTSFGRHFTKVDKLKQIVDKLQWYVQDGDTVVDFCCGANDYSILMKEKLDAAGKRCYFKNYDIIQPKNDFNFERRDWMKVNPKELPTGSKLIMGLNPPFGVKAALANKFIDKALTFKPKLLILIVPKETERLDKKSPPYDLIWEDGQSLSGKSFYLPGSVDVNDKQMEQWNLSPPPLYLWSRADWTTKHKTIASHYGHTFTEQEIPVEESLVKKPSEVLAAEDHMEQEPLKGVATSEGTEARKEDTKSSGRSNKRFSAENRSGGSRKRRRSKKKAKVSEAKEVDKLSDMSISPDHLESRTRSQSHLPSEPIETPSERANNQDVYFSSGMEFGVTTGGNDIFKDIVNDDIDEIARRYTAPAAGEGMFNRNSHVWPTGGIGTHDYGVPSSDSRFSDYPRSNIDSLSRNTYSNDIDGYRRISETDLRAQIRLYGTQGQDEWSQRNGMLLGSSDSVLGQPRLFPPPSYGPSTASMVTSAMDRYAPRLDEANYVRPRNQGPVGPLPGTGSIFDYDIHGMRRDRPPNSIGFAPGPHPSYPHPGTSGGWLDE</sequence>
<feature type="compositionally biased region" description="Basic and acidic residues" evidence="7">
    <location>
        <begin position="944"/>
        <end position="955"/>
    </location>
</feature>
<dbReference type="GO" id="GO:0005634">
    <property type="term" value="C:nucleus"/>
    <property type="evidence" value="ECO:0007669"/>
    <property type="project" value="UniProtKB-SubCell"/>
</dbReference>
<dbReference type="CDD" id="cd15565">
    <property type="entry name" value="PHD2_NSD"/>
    <property type="match status" value="1"/>
</dbReference>
<dbReference type="Gene3D" id="3.30.40.10">
    <property type="entry name" value="Zinc/RING finger domain, C3HC4 (zinc finger)"/>
    <property type="match status" value="2"/>
</dbReference>
<evidence type="ECO:0000256" key="7">
    <source>
        <dbReference type="SAM" id="MobiDB-lite"/>
    </source>
</evidence>
<dbReference type="InterPro" id="IPR055197">
    <property type="entry name" value="PHDvar_NSD"/>
</dbReference>
<feature type="compositionally biased region" description="Basic and acidic residues" evidence="7">
    <location>
        <begin position="1177"/>
        <end position="1187"/>
    </location>
</feature>
<feature type="compositionally biased region" description="Basic and acidic residues" evidence="7">
    <location>
        <begin position="907"/>
        <end position="916"/>
    </location>
</feature>
<dbReference type="PANTHER" id="PTHR46235:SF3">
    <property type="entry name" value="PHD FINGER-CONTAINING PROTEIN DDB_G0268158"/>
    <property type="match status" value="1"/>
</dbReference>
<feature type="domain" description="Zinc finger PHD-type" evidence="8">
    <location>
        <begin position="301"/>
        <end position="367"/>
    </location>
</feature>
<feature type="region of interest" description="Disordered" evidence="7">
    <location>
        <begin position="1157"/>
        <end position="1213"/>
    </location>
</feature>
<dbReference type="InterPro" id="IPR022702">
    <property type="entry name" value="Cytosine_MeTrfase1_RFD"/>
</dbReference>
<accession>A0A8D7A390</accession>
<feature type="domain" description="Zinc finger PHD-type" evidence="8">
    <location>
        <begin position="241"/>
        <end position="296"/>
    </location>
</feature>
<dbReference type="Pfam" id="PF23004">
    <property type="entry name" value="PHDvar_NSD"/>
    <property type="match status" value="1"/>
</dbReference>
<feature type="domain" description="Zinc finger PHD-type" evidence="8">
    <location>
        <begin position="368"/>
        <end position="434"/>
    </location>
</feature>
<evidence type="ECO:0000256" key="3">
    <source>
        <dbReference type="ARBA" id="ARBA00022737"/>
    </source>
</evidence>
<name>A0A8D7A390_MUSAM</name>
<organism evidence="9">
    <name type="scientific">Musa acuminata subsp. malaccensis</name>
    <name type="common">Wild banana</name>
    <name type="synonym">Musa malaccensis</name>
    <dbReference type="NCBI Taxonomy" id="214687"/>
    <lineage>
        <taxon>Eukaryota</taxon>
        <taxon>Viridiplantae</taxon>
        <taxon>Streptophyta</taxon>
        <taxon>Embryophyta</taxon>
        <taxon>Tracheophyta</taxon>
        <taxon>Spermatophyta</taxon>
        <taxon>Magnoliopsida</taxon>
        <taxon>Liliopsida</taxon>
        <taxon>Zingiberales</taxon>
        <taxon>Musaceae</taxon>
        <taxon>Musa</taxon>
    </lineage>
</organism>
<protein>
    <submittedName>
        <fullName evidence="9">(wild Malaysian banana) hypothetical protein</fullName>
    </submittedName>
</protein>
<dbReference type="Pfam" id="PF12047">
    <property type="entry name" value="DNMT1-RFD"/>
    <property type="match status" value="1"/>
</dbReference>